<dbReference type="GeneID" id="25915542"/>
<keyword evidence="1 3" id="KW-0479">Metal-binding</keyword>
<feature type="non-terminal residue" evidence="5">
    <location>
        <position position="1"/>
    </location>
</feature>
<organism evidence="5 6">
    <name type="scientific">Sphaeroforma arctica JP610</name>
    <dbReference type="NCBI Taxonomy" id="667725"/>
    <lineage>
        <taxon>Eukaryota</taxon>
        <taxon>Ichthyosporea</taxon>
        <taxon>Ichthyophonida</taxon>
        <taxon>Sphaeroforma</taxon>
    </lineage>
</organism>
<dbReference type="Gene3D" id="2.10.110.10">
    <property type="entry name" value="Cysteine Rich Protein"/>
    <property type="match status" value="1"/>
</dbReference>
<proteinExistence type="predicted"/>
<sequence length="49" mass="5312">AYLSLGDKGNALNWHKSCFNCNRCSTSLGDATNFQVQDAKPICGPCYAK</sequence>
<dbReference type="RefSeq" id="XP_014146305.1">
    <property type="nucleotide sequence ID" value="XM_014290830.1"/>
</dbReference>
<dbReference type="OrthoDB" id="274660at2759"/>
<protein>
    <recommendedName>
        <fullName evidence="4">LIM zinc-binding domain-containing protein</fullName>
    </recommendedName>
</protein>
<evidence type="ECO:0000313" key="5">
    <source>
        <dbReference type="EMBL" id="KNC72403.1"/>
    </source>
</evidence>
<name>A0A0L0F8G8_9EUKA</name>
<evidence type="ECO:0000313" key="6">
    <source>
        <dbReference type="Proteomes" id="UP000054560"/>
    </source>
</evidence>
<dbReference type="EMBL" id="KQ247108">
    <property type="protein sequence ID" value="KNC72403.1"/>
    <property type="molecule type" value="Genomic_DNA"/>
</dbReference>
<keyword evidence="6" id="KW-1185">Reference proteome</keyword>
<dbReference type="AlphaFoldDB" id="A0A0L0F8G8"/>
<gene>
    <name evidence="5" type="ORF">SARC_15038</name>
</gene>
<reference evidence="5 6" key="1">
    <citation type="submission" date="2011-02" db="EMBL/GenBank/DDBJ databases">
        <title>The Genome Sequence of Sphaeroforma arctica JP610.</title>
        <authorList>
            <consortium name="The Broad Institute Genome Sequencing Platform"/>
            <person name="Russ C."/>
            <person name="Cuomo C."/>
            <person name="Young S.K."/>
            <person name="Zeng Q."/>
            <person name="Gargeya S."/>
            <person name="Alvarado L."/>
            <person name="Berlin A."/>
            <person name="Chapman S.B."/>
            <person name="Chen Z."/>
            <person name="Freedman E."/>
            <person name="Gellesch M."/>
            <person name="Goldberg J."/>
            <person name="Griggs A."/>
            <person name="Gujja S."/>
            <person name="Heilman E."/>
            <person name="Heiman D."/>
            <person name="Howarth C."/>
            <person name="Mehta T."/>
            <person name="Neiman D."/>
            <person name="Pearson M."/>
            <person name="Roberts A."/>
            <person name="Saif S."/>
            <person name="Shea T."/>
            <person name="Shenoy N."/>
            <person name="Sisk P."/>
            <person name="Stolte C."/>
            <person name="Sykes S."/>
            <person name="White J."/>
            <person name="Yandava C."/>
            <person name="Burger G."/>
            <person name="Gray M.W."/>
            <person name="Holland P.W.H."/>
            <person name="King N."/>
            <person name="Lang F.B.F."/>
            <person name="Roger A.J."/>
            <person name="Ruiz-Trillo I."/>
            <person name="Haas B."/>
            <person name="Nusbaum C."/>
            <person name="Birren B."/>
        </authorList>
    </citation>
    <scope>NUCLEOTIDE SEQUENCE [LARGE SCALE GENOMIC DNA]</scope>
    <source>
        <strain evidence="5 6">JP610</strain>
    </source>
</reference>
<keyword evidence="3" id="KW-0440">LIM domain</keyword>
<dbReference type="Pfam" id="PF00412">
    <property type="entry name" value="LIM"/>
    <property type="match status" value="1"/>
</dbReference>
<feature type="domain" description="LIM zinc-binding" evidence="4">
    <location>
        <begin position="1"/>
        <end position="49"/>
    </location>
</feature>
<evidence type="ECO:0000259" key="4">
    <source>
        <dbReference type="PROSITE" id="PS50023"/>
    </source>
</evidence>
<evidence type="ECO:0000256" key="1">
    <source>
        <dbReference type="ARBA" id="ARBA00022723"/>
    </source>
</evidence>
<evidence type="ECO:0000256" key="2">
    <source>
        <dbReference type="ARBA" id="ARBA00022833"/>
    </source>
</evidence>
<accession>A0A0L0F8G8</accession>
<dbReference type="Proteomes" id="UP000054560">
    <property type="component" value="Unassembled WGS sequence"/>
</dbReference>
<dbReference type="InterPro" id="IPR001781">
    <property type="entry name" value="Znf_LIM"/>
</dbReference>
<keyword evidence="2 3" id="KW-0862">Zinc</keyword>
<dbReference type="PROSITE" id="PS50023">
    <property type="entry name" value="LIM_DOMAIN_2"/>
    <property type="match status" value="1"/>
</dbReference>
<dbReference type="GO" id="GO:0046872">
    <property type="term" value="F:metal ion binding"/>
    <property type="evidence" value="ECO:0007669"/>
    <property type="project" value="UniProtKB-KW"/>
</dbReference>
<evidence type="ECO:0000256" key="3">
    <source>
        <dbReference type="PROSITE-ProRule" id="PRU00125"/>
    </source>
</evidence>